<dbReference type="Proteomes" id="UP000886891">
    <property type="component" value="Unassembled WGS sequence"/>
</dbReference>
<sequence length="331" mass="35470">MAQPVQVKCGGCLIKLLITIVVIIALIGIAVAVVMNMTPNKLGFGDLKIGETTLDEMGLGDVKIKEMFKLIKTLAKPDEEAILDKPFHAAVDQPKLEGNLAESNIGTLGNGEPDYGILLNRQVTYPKQYMYRYDDTTLAYLFNAMVMQQRKTGDSGNEGVEFLKSLNANVTQISMNVTNGQATLKIVVSIDISSMASEIESSLGFASRFVKIPKTVYLVSELGLTADVQGILSTTSKSLTVNGTENEVADVILNTLMKNAGSDFEIEEDCKSQINRYVGQTFTTVVGNLGKVGKALVSVGTEVEADDPVEYGAIGLENGGLYVITHAGEAA</sequence>
<reference evidence="2" key="2">
    <citation type="journal article" date="2021" name="PeerJ">
        <title>Extensive microbial diversity within the chicken gut microbiome revealed by metagenomics and culture.</title>
        <authorList>
            <person name="Gilroy R."/>
            <person name="Ravi A."/>
            <person name="Getino M."/>
            <person name="Pursley I."/>
            <person name="Horton D.L."/>
            <person name="Alikhan N.F."/>
            <person name="Baker D."/>
            <person name="Gharbi K."/>
            <person name="Hall N."/>
            <person name="Watson M."/>
            <person name="Adriaenssens E.M."/>
            <person name="Foster-Nyarko E."/>
            <person name="Jarju S."/>
            <person name="Secka A."/>
            <person name="Antonio M."/>
            <person name="Oren A."/>
            <person name="Chaudhuri R.R."/>
            <person name="La Ragione R."/>
            <person name="Hildebrand F."/>
            <person name="Pallen M.J."/>
        </authorList>
    </citation>
    <scope>NUCLEOTIDE SEQUENCE</scope>
    <source>
        <strain evidence="2">23406</strain>
    </source>
</reference>
<dbReference type="AlphaFoldDB" id="A0A9D1SWF8"/>
<evidence type="ECO:0000313" key="3">
    <source>
        <dbReference type="Proteomes" id="UP000886891"/>
    </source>
</evidence>
<keyword evidence="1" id="KW-0472">Membrane</keyword>
<protein>
    <submittedName>
        <fullName evidence="2">Uncharacterized protein</fullName>
    </submittedName>
</protein>
<organism evidence="2 3">
    <name type="scientific">Candidatus Stercoripulliclostridium merdipullorum</name>
    <dbReference type="NCBI Taxonomy" id="2840952"/>
    <lineage>
        <taxon>Bacteria</taxon>
        <taxon>Bacillati</taxon>
        <taxon>Bacillota</taxon>
        <taxon>Clostridia</taxon>
        <taxon>Eubacteriales</taxon>
        <taxon>Candidatus Stercoripulliclostridium</taxon>
    </lineage>
</organism>
<evidence type="ECO:0000313" key="2">
    <source>
        <dbReference type="EMBL" id="HIU99602.1"/>
    </source>
</evidence>
<accession>A0A9D1SWF8</accession>
<name>A0A9D1SWF8_9FIRM</name>
<gene>
    <name evidence="2" type="ORF">IAB14_00630</name>
</gene>
<keyword evidence="1" id="KW-1133">Transmembrane helix</keyword>
<proteinExistence type="predicted"/>
<reference evidence="2" key="1">
    <citation type="submission" date="2020-10" db="EMBL/GenBank/DDBJ databases">
        <authorList>
            <person name="Gilroy R."/>
        </authorList>
    </citation>
    <scope>NUCLEOTIDE SEQUENCE</scope>
    <source>
        <strain evidence="2">23406</strain>
    </source>
</reference>
<dbReference type="EMBL" id="DVOH01000009">
    <property type="protein sequence ID" value="HIU99602.1"/>
    <property type="molecule type" value="Genomic_DNA"/>
</dbReference>
<feature type="transmembrane region" description="Helical" evidence="1">
    <location>
        <begin position="12"/>
        <end position="35"/>
    </location>
</feature>
<keyword evidence="1" id="KW-0812">Transmembrane</keyword>
<comment type="caution">
    <text evidence="2">The sequence shown here is derived from an EMBL/GenBank/DDBJ whole genome shotgun (WGS) entry which is preliminary data.</text>
</comment>
<evidence type="ECO:0000256" key="1">
    <source>
        <dbReference type="SAM" id="Phobius"/>
    </source>
</evidence>